<protein>
    <submittedName>
        <fullName evidence="3">Uncharacterized protein LOC116308661 isoform X1</fullName>
    </submittedName>
</protein>
<keyword evidence="1" id="KW-0472">Membrane</keyword>
<evidence type="ECO:0000313" key="2">
    <source>
        <dbReference type="Proteomes" id="UP000515163"/>
    </source>
</evidence>
<gene>
    <name evidence="3" type="primary">LOC116308661</name>
</gene>
<evidence type="ECO:0000256" key="1">
    <source>
        <dbReference type="SAM" id="Phobius"/>
    </source>
</evidence>
<feature type="transmembrane region" description="Helical" evidence="1">
    <location>
        <begin position="46"/>
        <end position="66"/>
    </location>
</feature>
<dbReference type="KEGG" id="aten:116308661"/>
<feature type="transmembrane region" description="Helical" evidence="1">
    <location>
        <begin position="7"/>
        <end position="34"/>
    </location>
</feature>
<dbReference type="AlphaFoldDB" id="A0A6P8J5M6"/>
<keyword evidence="2" id="KW-1185">Reference proteome</keyword>
<sequence>MALLQCVILVISVLLLIIGMGFLGVAGYAFYWFYIITRFIEDAGSLGAFVMPFTIVLVFITVHAVVQTMSGVLGIAALCKRGQCAVMSFMVFCILTCLSSAEFLVVGVFSWSPIWTDTMFPLIGKKTKVKESLSPYFFGWISGFAFTFLLALIGSILSCVAKCKCCERQNPNVEGPERFIIPASAVAPAVDYEMQEITVM</sequence>
<proteinExistence type="predicted"/>
<organism evidence="2 3">
    <name type="scientific">Actinia tenebrosa</name>
    <name type="common">Australian red waratah sea anemone</name>
    <dbReference type="NCBI Taxonomy" id="6105"/>
    <lineage>
        <taxon>Eukaryota</taxon>
        <taxon>Metazoa</taxon>
        <taxon>Cnidaria</taxon>
        <taxon>Anthozoa</taxon>
        <taxon>Hexacorallia</taxon>
        <taxon>Actiniaria</taxon>
        <taxon>Actiniidae</taxon>
        <taxon>Actinia</taxon>
    </lineage>
</organism>
<dbReference type="GeneID" id="116308661"/>
<reference evidence="3" key="1">
    <citation type="submission" date="2025-08" db="UniProtKB">
        <authorList>
            <consortium name="RefSeq"/>
        </authorList>
    </citation>
    <scope>IDENTIFICATION</scope>
</reference>
<name>A0A6P8J5M6_ACTTE</name>
<keyword evidence="1" id="KW-0812">Transmembrane</keyword>
<dbReference type="InParanoid" id="A0A6P8J5M6"/>
<dbReference type="RefSeq" id="XP_031574999.1">
    <property type="nucleotide sequence ID" value="XM_031719139.1"/>
</dbReference>
<feature type="transmembrane region" description="Helical" evidence="1">
    <location>
        <begin position="137"/>
        <end position="160"/>
    </location>
</feature>
<feature type="transmembrane region" description="Helical" evidence="1">
    <location>
        <begin position="86"/>
        <end position="111"/>
    </location>
</feature>
<dbReference type="Proteomes" id="UP000515163">
    <property type="component" value="Unplaced"/>
</dbReference>
<keyword evidence="1" id="KW-1133">Transmembrane helix</keyword>
<accession>A0A6P8J5M6</accession>
<evidence type="ECO:0000313" key="3">
    <source>
        <dbReference type="RefSeq" id="XP_031574999.1"/>
    </source>
</evidence>